<dbReference type="InterPro" id="IPR029063">
    <property type="entry name" value="SAM-dependent_MTases_sf"/>
</dbReference>
<organism evidence="1 2">
    <name type="scientific">Symbiodinium pilosum</name>
    <name type="common">Dinoflagellate</name>
    <dbReference type="NCBI Taxonomy" id="2952"/>
    <lineage>
        <taxon>Eukaryota</taxon>
        <taxon>Sar</taxon>
        <taxon>Alveolata</taxon>
        <taxon>Dinophyceae</taxon>
        <taxon>Suessiales</taxon>
        <taxon>Symbiodiniaceae</taxon>
        <taxon>Symbiodinium</taxon>
    </lineage>
</organism>
<dbReference type="Proteomes" id="UP000649617">
    <property type="component" value="Unassembled WGS sequence"/>
</dbReference>
<dbReference type="EMBL" id="CAJNIZ010045438">
    <property type="protein sequence ID" value="CAE7720001.1"/>
    <property type="molecule type" value="Genomic_DNA"/>
</dbReference>
<evidence type="ECO:0000313" key="2">
    <source>
        <dbReference type="Proteomes" id="UP000649617"/>
    </source>
</evidence>
<name>A0A812X843_SYMPI</name>
<reference evidence="1" key="1">
    <citation type="submission" date="2021-02" db="EMBL/GenBank/DDBJ databases">
        <authorList>
            <person name="Dougan E. K."/>
            <person name="Rhodes N."/>
            <person name="Thang M."/>
            <person name="Chan C."/>
        </authorList>
    </citation>
    <scope>NUCLEOTIDE SEQUENCE</scope>
</reference>
<dbReference type="CDD" id="cd02440">
    <property type="entry name" value="AdoMet_MTases"/>
    <property type="match status" value="1"/>
</dbReference>
<protein>
    <submittedName>
        <fullName evidence="1">MycE protein</fullName>
    </submittedName>
</protein>
<dbReference type="Gene3D" id="3.40.50.150">
    <property type="entry name" value="Vaccinia Virus protein VP39"/>
    <property type="match status" value="1"/>
</dbReference>
<dbReference type="SUPFAM" id="SSF53335">
    <property type="entry name" value="S-adenosyl-L-methionine-dependent methyltransferases"/>
    <property type="match status" value="1"/>
</dbReference>
<feature type="non-terminal residue" evidence="1">
    <location>
        <position position="1"/>
    </location>
</feature>
<accession>A0A812X843</accession>
<dbReference type="OrthoDB" id="426076at2759"/>
<sequence length="329" mass="36317">QTALQKWLQTVGGDLHAVIHNQSPDQKIQAWTMFDALWPALRPGGMYFIEAFDDNGGGISSKLARWIDQMLIPSDTISQPMPSGLESIYCQPHACMIRKQVCRRDLAGSGNFVAHTVYNFEKSAREAPMQTDKTTTHRYQVMYGTFLLPFLQAFPQAKMLEIGLGCGMAAGTGASAKLWAKLFPSLDLWMGEYHASCVEHERKAGNLEGIKTVTGDQGDAATLQEWLITTGGNFDIIIDDGGHHNKHNKATFEGLWPALRPGGLYFLEDLQVGREPEYADGPATSEIMQAWVHQMLNPTGVPGRFPLPVGIESVYCQWEACVVRKAGGF</sequence>
<comment type="caution">
    <text evidence="1">The sequence shown here is derived from an EMBL/GenBank/DDBJ whole genome shotgun (WGS) entry which is preliminary data.</text>
</comment>
<dbReference type="AlphaFoldDB" id="A0A812X843"/>
<evidence type="ECO:0000313" key="1">
    <source>
        <dbReference type="EMBL" id="CAE7720001.1"/>
    </source>
</evidence>
<dbReference type="Pfam" id="PF13578">
    <property type="entry name" value="Methyltransf_24"/>
    <property type="match status" value="1"/>
</dbReference>
<gene>
    <name evidence="1" type="primary">mycE</name>
    <name evidence="1" type="ORF">SPIL2461_LOCUS20502</name>
</gene>
<proteinExistence type="predicted"/>
<keyword evidence="2" id="KW-1185">Reference proteome</keyword>